<evidence type="ECO:0000313" key="2">
    <source>
        <dbReference type="Proteomes" id="UP000789901"/>
    </source>
</evidence>
<gene>
    <name evidence="1" type="ORF">GMARGA_LOCUS8594</name>
</gene>
<accession>A0ABN7UMX3</accession>
<name>A0ABN7UMX3_GIGMA</name>
<comment type="caution">
    <text evidence="1">The sequence shown here is derived from an EMBL/GenBank/DDBJ whole genome shotgun (WGS) entry which is preliminary data.</text>
</comment>
<reference evidence="1 2" key="1">
    <citation type="submission" date="2021-06" db="EMBL/GenBank/DDBJ databases">
        <authorList>
            <person name="Kallberg Y."/>
            <person name="Tangrot J."/>
            <person name="Rosling A."/>
        </authorList>
    </citation>
    <scope>NUCLEOTIDE SEQUENCE [LARGE SCALE GENOMIC DNA]</scope>
    <source>
        <strain evidence="1 2">120-4 pot B 10/14</strain>
    </source>
</reference>
<keyword evidence="2" id="KW-1185">Reference proteome</keyword>
<protein>
    <submittedName>
        <fullName evidence="1">4192_t:CDS:1</fullName>
    </submittedName>
</protein>
<dbReference type="Proteomes" id="UP000789901">
    <property type="component" value="Unassembled WGS sequence"/>
</dbReference>
<proteinExistence type="predicted"/>
<dbReference type="EMBL" id="CAJVQB010004454">
    <property type="protein sequence ID" value="CAG8636135.1"/>
    <property type="molecule type" value="Genomic_DNA"/>
</dbReference>
<organism evidence="1 2">
    <name type="scientific">Gigaspora margarita</name>
    <dbReference type="NCBI Taxonomy" id="4874"/>
    <lineage>
        <taxon>Eukaryota</taxon>
        <taxon>Fungi</taxon>
        <taxon>Fungi incertae sedis</taxon>
        <taxon>Mucoromycota</taxon>
        <taxon>Glomeromycotina</taxon>
        <taxon>Glomeromycetes</taxon>
        <taxon>Diversisporales</taxon>
        <taxon>Gigasporaceae</taxon>
        <taxon>Gigaspora</taxon>
    </lineage>
</organism>
<evidence type="ECO:0000313" key="1">
    <source>
        <dbReference type="EMBL" id="CAG8636135.1"/>
    </source>
</evidence>
<sequence length="87" mass="10255">MQNEIPLNEQNTKDFSLLSPTYKTKNSEHTLDDSLQKDNTFNTDNFQSYTGEKEQNQDFGFVQYVLDQDAEWVLKELKKLNFEGKEL</sequence>